<protein>
    <recommendedName>
        <fullName evidence="2">Zn(2)-C6 fungal-type domain-containing protein</fullName>
    </recommendedName>
</protein>
<dbReference type="PROSITE" id="PS00463">
    <property type="entry name" value="ZN2_CY6_FUNGAL_1"/>
    <property type="match status" value="1"/>
</dbReference>
<sequence>MVYRGKPSQSCAECRKRRNRCDLKRPSCTQCVRAKRTCTGYRDVLDVMFCDQSSKVATLAQGESGRSQDCSREHQQGQDSTIVAQRAGPTRFTDVVFYQPLNELAITFFMNTYVGGEIVHSQFDYLPAMYARHYTNASLQECIRAVGLAAYAKATRRKDLLEPAIKSYVLALRNVNSTISTPSKAVQDSTLICILLLAMFEVMTRTKGLGNLTNHLNGAMLIGNLLLKKERQTEFSEQLLGTIYQSVILNCWIQSLPLPDGFDALQTHSKRTSRIPKLQSRLLEGLTGLINFRHKLREERRSPPSVKIAYATSLDDQLRCLLDDMPNQGDFQKVYTPVDEHLAYKSYYHIYPKNFTAHMWNNIRSSRIRLHSYISTQCERLLSPTSRETGMAAFAADQLHTSQNLVCTLATEILATVPQLAGYLAALPTPSASADLHSQTDTGMHLSTTTSFEAVTCPLSTPTFTYAQTPLPNPDTMGNTAGPSLLYPPVGTPDDTSIPGCNLEPPQVIPIFPVPRPASPYHLLYVLYMLSTIMLLPADMHGWVKQRIAYVEKSANKDDLALLHALRENAPMGAFPFFAHI</sequence>
<dbReference type="PROSITE" id="PS50048">
    <property type="entry name" value="ZN2_CY6_FUNGAL_2"/>
    <property type="match status" value="1"/>
</dbReference>
<dbReference type="SUPFAM" id="SSF57701">
    <property type="entry name" value="Zn2/Cys6 DNA-binding domain"/>
    <property type="match status" value="1"/>
</dbReference>
<dbReference type="EMBL" id="MU004305">
    <property type="protein sequence ID" value="KAF2659632.1"/>
    <property type="molecule type" value="Genomic_DNA"/>
</dbReference>
<evidence type="ECO:0000259" key="2">
    <source>
        <dbReference type="PROSITE" id="PS50048"/>
    </source>
</evidence>
<proteinExistence type="predicted"/>
<accession>A0A6A6TIR9</accession>
<evidence type="ECO:0000256" key="1">
    <source>
        <dbReference type="ARBA" id="ARBA00023242"/>
    </source>
</evidence>
<keyword evidence="4" id="KW-1185">Reference proteome</keyword>
<dbReference type="CDD" id="cd00067">
    <property type="entry name" value="GAL4"/>
    <property type="match status" value="1"/>
</dbReference>
<gene>
    <name evidence="3" type="ORF">K491DRAFT_675375</name>
</gene>
<dbReference type="Pfam" id="PF11951">
    <property type="entry name" value="Fungal_trans_2"/>
    <property type="match status" value="1"/>
</dbReference>
<dbReference type="InterPro" id="IPR001138">
    <property type="entry name" value="Zn2Cys6_DnaBD"/>
</dbReference>
<dbReference type="OrthoDB" id="4220372at2759"/>
<dbReference type="GO" id="GO:0000981">
    <property type="term" value="F:DNA-binding transcription factor activity, RNA polymerase II-specific"/>
    <property type="evidence" value="ECO:0007669"/>
    <property type="project" value="InterPro"/>
</dbReference>
<feature type="domain" description="Zn(2)-C6 fungal-type" evidence="2">
    <location>
        <begin position="10"/>
        <end position="39"/>
    </location>
</feature>
<dbReference type="InterPro" id="IPR053175">
    <property type="entry name" value="DHMBA_Reg_Transcription_Factor"/>
</dbReference>
<keyword evidence="1" id="KW-0539">Nucleus</keyword>
<dbReference type="PANTHER" id="PTHR38791:SF1">
    <property type="entry name" value="TRANSCRIPTION FACTOR, PUTATIVE-RELATED"/>
    <property type="match status" value="1"/>
</dbReference>
<dbReference type="Proteomes" id="UP000799324">
    <property type="component" value="Unassembled WGS sequence"/>
</dbReference>
<evidence type="ECO:0000313" key="4">
    <source>
        <dbReference type="Proteomes" id="UP000799324"/>
    </source>
</evidence>
<dbReference type="GO" id="GO:0008270">
    <property type="term" value="F:zinc ion binding"/>
    <property type="evidence" value="ECO:0007669"/>
    <property type="project" value="InterPro"/>
</dbReference>
<dbReference type="InterPro" id="IPR036864">
    <property type="entry name" value="Zn2-C6_fun-type_DNA-bd_sf"/>
</dbReference>
<dbReference type="SMART" id="SM00066">
    <property type="entry name" value="GAL4"/>
    <property type="match status" value="1"/>
</dbReference>
<evidence type="ECO:0000313" key="3">
    <source>
        <dbReference type="EMBL" id="KAF2659632.1"/>
    </source>
</evidence>
<dbReference type="Gene3D" id="4.10.240.10">
    <property type="entry name" value="Zn(2)-C6 fungal-type DNA-binding domain"/>
    <property type="match status" value="1"/>
</dbReference>
<dbReference type="InterPro" id="IPR021858">
    <property type="entry name" value="Fun_TF"/>
</dbReference>
<dbReference type="AlphaFoldDB" id="A0A6A6TIR9"/>
<name>A0A6A6TIR9_9PLEO</name>
<dbReference type="PANTHER" id="PTHR38791">
    <property type="entry name" value="ZN(II)2CYS6 TRANSCRIPTION FACTOR (EUROFUNG)-RELATED-RELATED"/>
    <property type="match status" value="1"/>
</dbReference>
<organism evidence="3 4">
    <name type="scientific">Lophiostoma macrostomum CBS 122681</name>
    <dbReference type="NCBI Taxonomy" id="1314788"/>
    <lineage>
        <taxon>Eukaryota</taxon>
        <taxon>Fungi</taxon>
        <taxon>Dikarya</taxon>
        <taxon>Ascomycota</taxon>
        <taxon>Pezizomycotina</taxon>
        <taxon>Dothideomycetes</taxon>
        <taxon>Pleosporomycetidae</taxon>
        <taxon>Pleosporales</taxon>
        <taxon>Lophiostomataceae</taxon>
        <taxon>Lophiostoma</taxon>
    </lineage>
</organism>
<dbReference type="Pfam" id="PF00172">
    <property type="entry name" value="Zn_clus"/>
    <property type="match status" value="1"/>
</dbReference>
<reference evidence="3" key="1">
    <citation type="journal article" date="2020" name="Stud. Mycol.">
        <title>101 Dothideomycetes genomes: a test case for predicting lifestyles and emergence of pathogens.</title>
        <authorList>
            <person name="Haridas S."/>
            <person name="Albert R."/>
            <person name="Binder M."/>
            <person name="Bloem J."/>
            <person name="Labutti K."/>
            <person name="Salamov A."/>
            <person name="Andreopoulos B."/>
            <person name="Baker S."/>
            <person name="Barry K."/>
            <person name="Bills G."/>
            <person name="Bluhm B."/>
            <person name="Cannon C."/>
            <person name="Castanera R."/>
            <person name="Culley D."/>
            <person name="Daum C."/>
            <person name="Ezra D."/>
            <person name="Gonzalez J."/>
            <person name="Henrissat B."/>
            <person name="Kuo A."/>
            <person name="Liang C."/>
            <person name="Lipzen A."/>
            <person name="Lutzoni F."/>
            <person name="Magnuson J."/>
            <person name="Mondo S."/>
            <person name="Nolan M."/>
            <person name="Ohm R."/>
            <person name="Pangilinan J."/>
            <person name="Park H.-J."/>
            <person name="Ramirez L."/>
            <person name="Alfaro M."/>
            <person name="Sun H."/>
            <person name="Tritt A."/>
            <person name="Yoshinaga Y."/>
            <person name="Zwiers L.-H."/>
            <person name="Turgeon B."/>
            <person name="Goodwin S."/>
            <person name="Spatafora J."/>
            <person name="Crous P."/>
            <person name="Grigoriev I."/>
        </authorList>
    </citation>
    <scope>NUCLEOTIDE SEQUENCE</scope>
    <source>
        <strain evidence="3">CBS 122681</strain>
    </source>
</reference>